<dbReference type="CDD" id="cd05466">
    <property type="entry name" value="PBP2_LTTR_substrate"/>
    <property type="match status" value="1"/>
</dbReference>
<protein>
    <submittedName>
        <fullName evidence="6">LysR family transcriptional regulator</fullName>
    </submittedName>
</protein>
<dbReference type="PRINTS" id="PR00039">
    <property type="entry name" value="HTHLYSR"/>
</dbReference>
<accession>A0A956SCE6</accession>
<name>A0A956SCE6_UNCEI</name>
<comment type="similarity">
    <text evidence="1">Belongs to the LysR transcriptional regulatory family.</text>
</comment>
<dbReference type="Pfam" id="PF03466">
    <property type="entry name" value="LysR_substrate"/>
    <property type="match status" value="1"/>
</dbReference>
<keyword evidence="3" id="KW-0238">DNA-binding</keyword>
<proteinExistence type="inferred from homology"/>
<keyword evidence="4" id="KW-0804">Transcription</keyword>
<dbReference type="GO" id="GO:0003700">
    <property type="term" value="F:DNA-binding transcription factor activity"/>
    <property type="evidence" value="ECO:0007669"/>
    <property type="project" value="InterPro"/>
</dbReference>
<evidence type="ECO:0000313" key="7">
    <source>
        <dbReference type="Proteomes" id="UP000739538"/>
    </source>
</evidence>
<dbReference type="FunFam" id="1.10.10.10:FF:000001">
    <property type="entry name" value="LysR family transcriptional regulator"/>
    <property type="match status" value="1"/>
</dbReference>
<dbReference type="InterPro" id="IPR050950">
    <property type="entry name" value="HTH-type_LysR_regulators"/>
</dbReference>
<reference evidence="6" key="1">
    <citation type="submission" date="2020-04" db="EMBL/GenBank/DDBJ databases">
        <authorList>
            <person name="Zhang T."/>
        </authorList>
    </citation>
    <scope>NUCLEOTIDE SEQUENCE</scope>
    <source>
        <strain evidence="6">HKST-UBA02</strain>
    </source>
</reference>
<dbReference type="SUPFAM" id="SSF46785">
    <property type="entry name" value="Winged helix' DNA-binding domain"/>
    <property type="match status" value="1"/>
</dbReference>
<evidence type="ECO:0000259" key="5">
    <source>
        <dbReference type="PROSITE" id="PS50931"/>
    </source>
</evidence>
<dbReference type="Proteomes" id="UP000739538">
    <property type="component" value="Unassembled WGS sequence"/>
</dbReference>
<sequence>MNLTELETFVRAVQEGSLSAAARKLHVSQPAVSTRLRKLEQSVGEPLLLRTGRGVTLTPAGSHLYSRALPMLEELLRLGQEVTGDGPLRGRLQLAATDIVAVHHLPPVLRKLRRRHPRLELAVFVEGTSGLLDLLETGATEIAVGTLPVDPARFEARALFHDPLVVVGPPKHSLARARKVSPEDVAGETWILHKSTSVTRRLVEGFFGALGLSLRVEMEISSPEAIRELVRSGLGLSVLPEAAVRRDIGSGRLARIPVQGFVIDRSSGWIVRRARPLSSAATALRDLLDEDSERH</sequence>
<dbReference type="InterPro" id="IPR000847">
    <property type="entry name" value="LysR_HTH_N"/>
</dbReference>
<dbReference type="EMBL" id="JAGQHS010000021">
    <property type="protein sequence ID" value="MCA9755392.1"/>
    <property type="molecule type" value="Genomic_DNA"/>
</dbReference>
<evidence type="ECO:0000256" key="1">
    <source>
        <dbReference type="ARBA" id="ARBA00009437"/>
    </source>
</evidence>
<dbReference type="SUPFAM" id="SSF53850">
    <property type="entry name" value="Periplasmic binding protein-like II"/>
    <property type="match status" value="1"/>
</dbReference>
<dbReference type="PANTHER" id="PTHR30419">
    <property type="entry name" value="HTH-TYPE TRANSCRIPTIONAL REGULATOR YBHD"/>
    <property type="match status" value="1"/>
</dbReference>
<keyword evidence="2" id="KW-0805">Transcription regulation</keyword>
<organism evidence="6 7">
    <name type="scientific">Eiseniibacteriota bacterium</name>
    <dbReference type="NCBI Taxonomy" id="2212470"/>
    <lineage>
        <taxon>Bacteria</taxon>
        <taxon>Candidatus Eiseniibacteriota</taxon>
    </lineage>
</organism>
<evidence type="ECO:0000256" key="3">
    <source>
        <dbReference type="ARBA" id="ARBA00023125"/>
    </source>
</evidence>
<evidence type="ECO:0000313" key="6">
    <source>
        <dbReference type="EMBL" id="MCA9755392.1"/>
    </source>
</evidence>
<dbReference type="InterPro" id="IPR036390">
    <property type="entry name" value="WH_DNA-bd_sf"/>
</dbReference>
<evidence type="ECO:0000256" key="4">
    <source>
        <dbReference type="ARBA" id="ARBA00023163"/>
    </source>
</evidence>
<evidence type="ECO:0000256" key="2">
    <source>
        <dbReference type="ARBA" id="ARBA00023015"/>
    </source>
</evidence>
<reference evidence="6" key="2">
    <citation type="journal article" date="2021" name="Microbiome">
        <title>Successional dynamics and alternative stable states in a saline activated sludge microbial community over 9 years.</title>
        <authorList>
            <person name="Wang Y."/>
            <person name="Ye J."/>
            <person name="Ju F."/>
            <person name="Liu L."/>
            <person name="Boyd J.A."/>
            <person name="Deng Y."/>
            <person name="Parks D.H."/>
            <person name="Jiang X."/>
            <person name="Yin X."/>
            <person name="Woodcroft B.J."/>
            <person name="Tyson G.W."/>
            <person name="Hugenholtz P."/>
            <person name="Polz M.F."/>
            <person name="Zhang T."/>
        </authorList>
    </citation>
    <scope>NUCLEOTIDE SEQUENCE</scope>
    <source>
        <strain evidence="6">HKST-UBA02</strain>
    </source>
</reference>
<dbReference type="GO" id="GO:0003677">
    <property type="term" value="F:DNA binding"/>
    <property type="evidence" value="ECO:0007669"/>
    <property type="project" value="UniProtKB-KW"/>
</dbReference>
<dbReference type="Gene3D" id="3.40.190.290">
    <property type="match status" value="1"/>
</dbReference>
<comment type="caution">
    <text evidence="6">The sequence shown here is derived from an EMBL/GenBank/DDBJ whole genome shotgun (WGS) entry which is preliminary data.</text>
</comment>
<dbReference type="Gene3D" id="1.10.10.10">
    <property type="entry name" value="Winged helix-like DNA-binding domain superfamily/Winged helix DNA-binding domain"/>
    <property type="match status" value="1"/>
</dbReference>
<dbReference type="Pfam" id="PF00126">
    <property type="entry name" value="HTH_1"/>
    <property type="match status" value="1"/>
</dbReference>
<dbReference type="GO" id="GO:0005829">
    <property type="term" value="C:cytosol"/>
    <property type="evidence" value="ECO:0007669"/>
    <property type="project" value="TreeGrafter"/>
</dbReference>
<dbReference type="InterPro" id="IPR005119">
    <property type="entry name" value="LysR_subst-bd"/>
</dbReference>
<dbReference type="InterPro" id="IPR036388">
    <property type="entry name" value="WH-like_DNA-bd_sf"/>
</dbReference>
<feature type="domain" description="HTH lysR-type" evidence="5">
    <location>
        <begin position="1"/>
        <end position="58"/>
    </location>
</feature>
<gene>
    <name evidence="6" type="ORF">KDA27_06300</name>
</gene>
<dbReference type="AlphaFoldDB" id="A0A956SCE6"/>
<dbReference type="PROSITE" id="PS50931">
    <property type="entry name" value="HTH_LYSR"/>
    <property type="match status" value="1"/>
</dbReference>